<dbReference type="RefSeq" id="WP_291673257.1">
    <property type="nucleotide sequence ID" value="NZ_JBHSLV010000078.1"/>
</dbReference>
<name>A0ABW0HI87_9HYPH</name>
<feature type="transmembrane region" description="Helical" evidence="9">
    <location>
        <begin position="40"/>
        <end position="60"/>
    </location>
</feature>
<keyword evidence="5" id="KW-0997">Cell inner membrane</keyword>
<keyword evidence="4 9" id="KW-1003">Cell membrane</keyword>
<evidence type="ECO:0000256" key="1">
    <source>
        <dbReference type="ARBA" id="ARBA00004429"/>
    </source>
</evidence>
<comment type="similarity">
    <text evidence="2 9">Belongs to the ABC-2 integral membrane protein family.</text>
</comment>
<dbReference type="InterPro" id="IPR013525">
    <property type="entry name" value="ABC2_TM"/>
</dbReference>
<dbReference type="PANTHER" id="PTHR30413">
    <property type="entry name" value="INNER MEMBRANE TRANSPORT PERMEASE"/>
    <property type="match status" value="1"/>
</dbReference>
<sequence length="269" mass="30273">MDITSATDTAFGSFRTLWNWRFLTWALTVRDVKLRYKQTVLSFGIVILRPLLSAVIMAFVLGSVANLSTGEIPIFVFGFVGSIIWFYFNYALSNSAMSLLKESDTISKVHVPHFIPVLAGTFSTYVDFMVSFIVLVVYLLVSGFTPGWTIVLAPFIALATPLSVLAYSLFLAPLTGLFRDFRELTNLILQFLLFLTPVYYPFDKVPALFQPVLALNPALWVIELFRASVLGQMTCDPFWIWVSLGSTLVSCVIGIRFFRALDRVLIDFL</sequence>
<feature type="transmembrane region" description="Helical" evidence="9">
    <location>
        <begin position="238"/>
        <end position="258"/>
    </location>
</feature>
<reference evidence="12" key="1">
    <citation type="journal article" date="2019" name="Int. J. Syst. Evol. Microbiol.">
        <title>The Global Catalogue of Microorganisms (GCM) 10K type strain sequencing project: providing services to taxonomists for standard genome sequencing and annotation.</title>
        <authorList>
            <consortium name="The Broad Institute Genomics Platform"/>
            <consortium name="The Broad Institute Genome Sequencing Center for Infectious Disease"/>
            <person name="Wu L."/>
            <person name="Ma J."/>
        </authorList>
    </citation>
    <scope>NUCLEOTIDE SEQUENCE [LARGE SCALE GENOMIC DNA]</scope>
    <source>
        <strain evidence="12">CGMCC 1.16326</strain>
    </source>
</reference>
<feature type="transmembrane region" description="Helical" evidence="9">
    <location>
        <begin position="147"/>
        <end position="172"/>
    </location>
</feature>
<dbReference type="PROSITE" id="PS51012">
    <property type="entry name" value="ABC_TM2"/>
    <property type="match status" value="1"/>
</dbReference>
<keyword evidence="7 9" id="KW-1133">Transmembrane helix</keyword>
<evidence type="ECO:0000256" key="7">
    <source>
        <dbReference type="ARBA" id="ARBA00022989"/>
    </source>
</evidence>
<gene>
    <name evidence="11" type="ORF">ACFPPC_30545</name>
</gene>
<evidence type="ECO:0000313" key="11">
    <source>
        <dbReference type="EMBL" id="MFC5396996.1"/>
    </source>
</evidence>
<keyword evidence="3 9" id="KW-0813">Transport</keyword>
<keyword evidence="6 9" id="KW-0812">Transmembrane</keyword>
<evidence type="ECO:0000256" key="5">
    <source>
        <dbReference type="ARBA" id="ARBA00022519"/>
    </source>
</evidence>
<feature type="domain" description="ABC transmembrane type-2" evidence="10">
    <location>
        <begin position="41"/>
        <end position="261"/>
    </location>
</feature>
<protein>
    <recommendedName>
        <fullName evidence="9">Transport permease protein</fullName>
    </recommendedName>
</protein>
<dbReference type="Pfam" id="PF01061">
    <property type="entry name" value="ABC2_membrane"/>
    <property type="match status" value="1"/>
</dbReference>
<evidence type="ECO:0000259" key="10">
    <source>
        <dbReference type="PROSITE" id="PS51012"/>
    </source>
</evidence>
<dbReference type="Proteomes" id="UP001596104">
    <property type="component" value="Unassembled WGS sequence"/>
</dbReference>
<dbReference type="InterPro" id="IPR047817">
    <property type="entry name" value="ABC2_TM_bact-type"/>
</dbReference>
<evidence type="ECO:0000256" key="9">
    <source>
        <dbReference type="RuleBase" id="RU361157"/>
    </source>
</evidence>
<evidence type="ECO:0000313" key="12">
    <source>
        <dbReference type="Proteomes" id="UP001596104"/>
    </source>
</evidence>
<dbReference type="EMBL" id="JBHSLV010000078">
    <property type="protein sequence ID" value="MFC5396996.1"/>
    <property type="molecule type" value="Genomic_DNA"/>
</dbReference>
<keyword evidence="12" id="KW-1185">Reference proteome</keyword>
<accession>A0ABW0HI87</accession>
<evidence type="ECO:0000256" key="2">
    <source>
        <dbReference type="ARBA" id="ARBA00007783"/>
    </source>
</evidence>
<proteinExistence type="inferred from homology"/>
<feature type="transmembrane region" description="Helical" evidence="9">
    <location>
        <begin position="72"/>
        <end position="92"/>
    </location>
</feature>
<comment type="caution">
    <text evidence="11">The sequence shown here is derived from an EMBL/GenBank/DDBJ whole genome shotgun (WGS) entry which is preliminary data.</text>
</comment>
<organism evidence="11 12">
    <name type="scientific">Bosea vestrisii</name>
    <dbReference type="NCBI Taxonomy" id="151416"/>
    <lineage>
        <taxon>Bacteria</taxon>
        <taxon>Pseudomonadati</taxon>
        <taxon>Pseudomonadota</taxon>
        <taxon>Alphaproteobacteria</taxon>
        <taxon>Hyphomicrobiales</taxon>
        <taxon>Boseaceae</taxon>
        <taxon>Bosea</taxon>
    </lineage>
</organism>
<evidence type="ECO:0000256" key="3">
    <source>
        <dbReference type="ARBA" id="ARBA00022448"/>
    </source>
</evidence>
<comment type="subcellular location">
    <subcellularLocation>
        <location evidence="1 9">Cell inner membrane</location>
        <topology evidence="1 9">Multi-pass membrane protein</topology>
    </subcellularLocation>
</comment>
<evidence type="ECO:0000256" key="8">
    <source>
        <dbReference type="ARBA" id="ARBA00023136"/>
    </source>
</evidence>
<feature type="transmembrane region" description="Helical" evidence="9">
    <location>
        <begin position="113"/>
        <end position="141"/>
    </location>
</feature>
<evidence type="ECO:0000256" key="6">
    <source>
        <dbReference type="ARBA" id="ARBA00022692"/>
    </source>
</evidence>
<feature type="transmembrane region" description="Helical" evidence="9">
    <location>
        <begin position="184"/>
        <end position="202"/>
    </location>
</feature>
<keyword evidence="8 9" id="KW-0472">Membrane</keyword>
<evidence type="ECO:0000256" key="4">
    <source>
        <dbReference type="ARBA" id="ARBA00022475"/>
    </source>
</evidence>
<dbReference type="PANTHER" id="PTHR30413:SF8">
    <property type="entry name" value="TRANSPORT PERMEASE PROTEIN"/>
    <property type="match status" value="1"/>
</dbReference>